<proteinExistence type="predicted"/>
<evidence type="ECO:0000313" key="1">
    <source>
        <dbReference type="EMBL" id="PPE04050.1"/>
    </source>
</evidence>
<evidence type="ECO:0000313" key="2">
    <source>
        <dbReference type="Proteomes" id="UP000239425"/>
    </source>
</evidence>
<gene>
    <name evidence="1" type="ORF">HCUR_00585</name>
</gene>
<dbReference type="AlphaFoldDB" id="A0A2S5R9S6"/>
<sequence>MKRFNYWAKHCLTQALKLGRGGILDHTSFSYKTKESIESLYCGPVFPCPKHH</sequence>
<name>A0A2S5R9S6_9PROT</name>
<protein>
    <submittedName>
        <fullName evidence="1">Uncharacterized protein</fullName>
    </submittedName>
</protein>
<comment type="caution">
    <text evidence="1">The sequence shown here is derived from an EMBL/GenBank/DDBJ whole genome shotgun (WGS) entry which is preliminary data.</text>
</comment>
<keyword evidence="2" id="KW-1185">Reference proteome</keyword>
<organism evidence="1 2">
    <name type="scientific">Holospora curviuscula</name>
    <dbReference type="NCBI Taxonomy" id="1082868"/>
    <lineage>
        <taxon>Bacteria</taxon>
        <taxon>Pseudomonadati</taxon>
        <taxon>Pseudomonadota</taxon>
        <taxon>Alphaproteobacteria</taxon>
        <taxon>Holosporales</taxon>
        <taxon>Holosporaceae</taxon>
        <taxon>Holospora</taxon>
    </lineage>
</organism>
<reference evidence="1 2" key="1">
    <citation type="submission" date="2017-11" db="EMBL/GenBank/DDBJ databases">
        <title>Comparative genomic analysis of Holospora spp., intranuclear symbionts of paramecia.</title>
        <authorList>
            <person name="Garushyants S.K."/>
            <person name="Beliavskaya A."/>
            <person name="Malko D.B."/>
            <person name="Logacheva M.D."/>
            <person name="Rautian M.S."/>
            <person name="Gelfand M.S."/>
        </authorList>
    </citation>
    <scope>NUCLEOTIDE SEQUENCE [LARGE SCALE GENOMIC DNA]</scope>
    <source>
        <strain evidence="2">02AZ16</strain>
    </source>
</reference>
<dbReference type="EMBL" id="PHHC01000079">
    <property type="protein sequence ID" value="PPE04050.1"/>
    <property type="molecule type" value="Genomic_DNA"/>
</dbReference>
<dbReference type="Proteomes" id="UP000239425">
    <property type="component" value="Unassembled WGS sequence"/>
</dbReference>
<accession>A0A2S5R9S6</accession>